<dbReference type="InterPro" id="IPR037997">
    <property type="entry name" value="Dgk1-like"/>
</dbReference>
<dbReference type="PANTHER" id="PTHR31303">
    <property type="entry name" value="CTP-DEPENDENT DIACYLGLYCEROL KINASE 1"/>
    <property type="match status" value="1"/>
</dbReference>
<keyword evidence="1" id="KW-0472">Membrane</keyword>
<proteinExistence type="predicted"/>
<dbReference type="STRING" id="1873524.HSR6_0042"/>
<feature type="transmembrane region" description="Helical" evidence="1">
    <location>
        <begin position="30"/>
        <end position="50"/>
    </location>
</feature>
<accession>A0A1D8S1L0</accession>
<feature type="transmembrane region" description="Helical" evidence="1">
    <location>
        <begin position="119"/>
        <end position="136"/>
    </location>
</feature>
<keyword evidence="2" id="KW-0418">Kinase</keyword>
<reference evidence="2 3" key="1">
    <citation type="submission" date="2016-06" db="EMBL/GenBank/DDBJ databases">
        <title>Discovery of anaerobic lithoheterotrophic haloarchaeon capable of sulfur respiration by hydrogen and formate.</title>
        <authorList>
            <person name="Sorokin D.Y."/>
            <person name="Kublanov I.V."/>
            <person name="Roman P."/>
            <person name="Sinninghe Damste J.S."/>
            <person name="Golyshin P.N."/>
            <person name="Rojo D."/>
            <person name="Ciordia S."/>
            <person name="Mena Md.C."/>
            <person name="Ferrer M."/>
            <person name="Smedile F."/>
            <person name="Messina E."/>
            <person name="La Cono V."/>
            <person name="Yakimov M.M."/>
        </authorList>
    </citation>
    <scope>NUCLEOTIDE SEQUENCE [LARGE SCALE GENOMIC DNA]</scope>
    <source>
        <strain evidence="2 3">HTSR1</strain>
    </source>
</reference>
<sequence length="185" mass="19629">MSEPGRRLVHASGSLVPIAYVFELLTWRQVQGLLVLALAVVTILEGLRLSGRLDWWVYERFTRDYEEHWPAGYALALLGATTTVLVFRPTVAVPALLMLTIADPISGVLSSDELAVKQGYVLLVTFGVSLGIAGLLRVPLLAAVLGAGAATVADGVKPTIAGYVIDDNLTIPVAAAAAMELGLFF</sequence>
<organism evidence="2 3">
    <name type="scientific">Halodesulfurarchaeum formicicum</name>
    <dbReference type="NCBI Taxonomy" id="1873524"/>
    <lineage>
        <taxon>Archaea</taxon>
        <taxon>Methanobacteriati</taxon>
        <taxon>Methanobacteriota</taxon>
        <taxon>Stenosarchaea group</taxon>
        <taxon>Halobacteria</taxon>
        <taxon>Halobacteriales</taxon>
        <taxon>Halobacteriaceae</taxon>
        <taxon>Halodesulfurarchaeum</taxon>
    </lineage>
</organism>
<dbReference type="AlphaFoldDB" id="A0A1D8S1L0"/>
<name>A0A1D8S1L0_9EURY</name>
<evidence type="ECO:0000256" key="1">
    <source>
        <dbReference type="SAM" id="Phobius"/>
    </source>
</evidence>
<dbReference type="Proteomes" id="UP000185608">
    <property type="component" value="Chromosome"/>
</dbReference>
<dbReference type="RefSeq" id="WP_070364037.1">
    <property type="nucleotide sequence ID" value="NZ_CP016070.1"/>
</dbReference>
<dbReference type="PANTHER" id="PTHR31303:SF1">
    <property type="entry name" value="CTP-DEPENDENT DIACYLGLYCEROL KINASE 1"/>
    <property type="match status" value="1"/>
</dbReference>
<dbReference type="GeneID" id="29828063"/>
<feature type="transmembrane region" description="Helical" evidence="1">
    <location>
        <begin position="71"/>
        <end position="99"/>
    </location>
</feature>
<evidence type="ECO:0000313" key="3">
    <source>
        <dbReference type="Proteomes" id="UP000185608"/>
    </source>
</evidence>
<keyword evidence="1" id="KW-1133">Transmembrane helix</keyword>
<evidence type="ECO:0000313" key="2">
    <source>
        <dbReference type="EMBL" id="AOW79252.1"/>
    </source>
</evidence>
<dbReference type="EMBL" id="CP016070">
    <property type="protein sequence ID" value="AOW79252.1"/>
    <property type="molecule type" value="Genomic_DNA"/>
</dbReference>
<dbReference type="PATRIC" id="fig|1855411.3.peg.41"/>
<keyword evidence="1" id="KW-0812">Transmembrane</keyword>
<keyword evidence="2" id="KW-0808">Transferase</keyword>
<protein>
    <submittedName>
        <fullName evidence="2">Dolichol kinase</fullName>
    </submittedName>
</protein>
<dbReference type="KEGG" id="halh:HTSR_0042"/>
<gene>
    <name evidence="2" type="ORF">HTSR_0042</name>
</gene>
<dbReference type="GO" id="GO:0004143">
    <property type="term" value="F:ATP-dependent diacylglycerol kinase activity"/>
    <property type="evidence" value="ECO:0007669"/>
    <property type="project" value="InterPro"/>
</dbReference>